<feature type="region of interest" description="Disordered" evidence="11">
    <location>
        <begin position="259"/>
        <end position="303"/>
    </location>
</feature>
<organism evidence="14 15">
    <name type="scientific">Neogobius melanostomus</name>
    <name type="common">round goby</name>
    <dbReference type="NCBI Taxonomy" id="47308"/>
    <lineage>
        <taxon>Eukaryota</taxon>
        <taxon>Metazoa</taxon>
        <taxon>Chordata</taxon>
        <taxon>Craniata</taxon>
        <taxon>Vertebrata</taxon>
        <taxon>Euteleostomi</taxon>
        <taxon>Actinopterygii</taxon>
        <taxon>Neopterygii</taxon>
        <taxon>Teleostei</taxon>
        <taxon>Neoteleostei</taxon>
        <taxon>Acanthomorphata</taxon>
        <taxon>Gobiaria</taxon>
        <taxon>Gobiiformes</taxon>
        <taxon>Gobioidei</taxon>
        <taxon>Gobiidae</taxon>
        <taxon>Benthophilinae</taxon>
        <taxon>Neogobiini</taxon>
        <taxon>Neogobius</taxon>
    </lineage>
</organism>
<dbReference type="GO" id="GO:0009897">
    <property type="term" value="C:external side of plasma membrane"/>
    <property type="evidence" value="ECO:0007669"/>
    <property type="project" value="TreeGrafter"/>
</dbReference>
<dbReference type="InterPro" id="IPR051713">
    <property type="entry name" value="T-cell_Activation_Regulation"/>
</dbReference>
<dbReference type="GO" id="GO:0031295">
    <property type="term" value="P:T cell costimulation"/>
    <property type="evidence" value="ECO:0007669"/>
    <property type="project" value="TreeGrafter"/>
</dbReference>
<keyword evidence="10" id="KW-0393">Immunoglobulin domain</keyword>
<dbReference type="GO" id="GO:0006955">
    <property type="term" value="P:immune response"/>
    <property type="evidence" value="ECO:0007669"/>
    <property type="project" value="TreeGrafter"/>
</dbReference>
<dbReference type="InterPro" id="IPR013783">
    <property type="entry name" value="Ig-like_fold"/>
</dbReference>
<dbReference type="Pfam" id="PF07686">
    <property type="entry name" value="V-set"/>
    <property type="match status" value="1"/>
</dbReference>
<evidence type="ECO:0000256" key="4">
    <source>
        <dbReference type="ARBA" id="ARBA00022729"/>
    </source>
</evidence>
<keyword evidence="15" id="KW-1185">Reference proteome</keyword>
<dbReference type="InterPro" id="IPR007110">
    <property type="entry name" value="Ig-like_dom"/>
</dbReference>
<keyword evidence="2" id="KW-1003">Cell membrane</keyword>
<dbReference type="SMART" id="SM00409">
    <property type="entry name" value="IG"/>
    <property type="match status" value="1"/>
</dbReference>
<keyword evidence="7" id="KW-1015">Disulfide bond</keyword>
<evidence type="ECO:0000313" key="14">
    <source>
        <dbReference type="Ensembl" id="ENSNMLP00000007170.1"/>
    </source>
</evidence>
<dbReference type="GO" id="GO:0042102">
    <property type="term" value="P:positive regulation of T cell proliferation"/>
    <property type="evidence" value="ECO:0007669"/>
    <property type="project" value="TreeGrafter"/>
</dbReference>
<evidence type="ECO:0000256" key="10">
    <source>
        <dbReference type="ARBA" id="ARBA00023319"/>
    </source>
</evidence>
<feature type="transmembrane region" description="Helical" evidence="12">
    <location>
        <begin position="231"/>
        <end position="250"/>
    </location>
</feature>
<protein>
    <recommendedName>
        <fullName evidence="13">Ig-like domain-containing protein</fullName>
    </recommendedName>
</protein>
<evidence type="ECO:0000256" key="9">
    <source>
        <dbReference type="ARBA" id="ARBA00023180"/>
    </source>
</evidence>
<evidence type="ECO:0000256" key="3">
    <source>
        <dbReference type="ARBA" id="ARBA00022692"/>
    </source>
</evidence>
<dbReference type="InterPro" id="IPR013106">
    <property type="entry name" value="Ig_V-set"/>
</dbReference>
<sequence length="303" mass="34231">MIATGKSVHNSMNVCGFILIISLSSYYFSAFASNSDEEILCVYNESCVLPCRFTPGSDLEIQWTQTDRSLTVHRFYQGQNQDWHQYQKYRGRTSLFEEEMNRGNASLLLRDVTVEDQGRYLCLANGQVTYVNMKVFAPVSQVQVYSISGDLYCQADNIYPEPSLKWTKNSDPTTEPQTAVYRRETGLYSVYSSVRLPPDPPYEYICTVGTVYSTNSTTYEETAPENHNLHYLWILAVILFAVVCFLIFYCQKKKKNISLPRTPPTSGDEESGSRDPLNSGGNSEPLPPSENGHANGLDKETSM</sequence>
<dbReference type="SUPFAM" id="SSF48726">
    <property type="entry name" value="Immunoglobulin"/>
    <property type="match status" value="2"/>
</dbReference>
<evidence type="ECO:0000256" key="11">
    <source>
        <dbReference type="SAM" id="MobiDB-lite"/>
    </source>
</evidence>
<dbReference type="Ensembl" id="ENSNMLT00000008169.1">
    <property type="protein sequence ID" value="ENSNMLP00000007170.1"/>
    <property type="gene ID" value="ENSNMLG00000005159.1"/>
</dbReference>
<reference evidence="14" key="2">
    <citation type="submission" date="2025-09" db="UniProtKB">
        <authorList>
            <consortium name="Ensembl"/>
        </authorList>
    </citation>
    <scope>IDENTIFICATION</scope>
</reference>
<evidence type="ECO:0000259" key="13">
    <source>
        <dbReference type="PROSITE" id="PS50835"/>
    </source>
</evidence>
<dbReference type="Proteomes" id="UP000694523">
    <property type="component" value="Unplaced"/>
</dbReference>
<evidence type="ECO:0000256" key="6">
    <source>
        <dbReference type="ARBA" id="ARBA00023136"/>
    </source>
</evidence>
<dbReference type="PANTHER" id="PTHR25466">
    <property type="entry name" value="T-LYMPHOCYTE ACTIVATION ANTIGEN"/>
    <property type="match status" value="1"/>
</dbReference>
<dbReference type="PROSITE" id="PS50835">
    <property type="entry name" value="IG_LIKE"/>
    <property type="match status" value="2"/>
</dbReference>
<dbReference type="FunFam" id="2.60.40.10:FF:000142">
    <property type="entry name" value="V-set domain-containing T-cell activation inhibitor 1"/>
    <property type="match status" value="1"/>
</dbReference>
<dbReference type="AlphaFoldDB" id="A0A8C6SLU5"/>
<evidence type="ECO:0000313" key="15">
    <source>
        <dbReference type="Proteomes" id="UP000694523"/>
    </source>
</evidence>
<evidence type="ECO:0000256" key="2">
    <source>
        <dbReference type="ARBA" id="ARBA00022475"/>
    </source>
</evidence>
<feature type="domain" description="Ig-like" evidence="13">
    <location>
        <begin position="151"/>
        <end position="224"/>
    </location>
</feature>
<reference evidence="14" key="1">
    <citation type="submission" date="2025-08" db="UniProtKB">
        <authorList>
            <consortium name="Ensembl"/>
        </authorList>
    </citation>
    <scope>IDENTIFICATION</scope>
</reference>
<dbReference type="GO" id="GO:0071222">
    <property type="term" value="P:cellular response to lipopolysaccharide"/>
    <property type="evidence" value="ECO:0007669"/>
    <property type="project" value="TreeGrafter"/>
</dbReference>
<dbReference type="GO" id="GO:0042130">
    <property type="term" value="P:negative regulation of T cell proliferation"/>
    <property type="evidence" value="ECO:0007669"/>
    <property type="project" value="TreeGrafter"/>
</dbReference>
<dbReference type="InterPro" id="IPR003599">
    <property type="entry name" value="Ig_sub"/>
</dbReference>
<keyword evidence="8" id="KW-0675">Receptor</keyword>
<evidence type="ECO:0000256" key="1">
    <source>
        <dbReference type="ARBA" id="ARBA00004251"/>
    </source>
</evidence>
<feature type="domain" description="Ig-like" evidence="13">
    <location>
        <begin position="44"/>
        <end position="140"/>
    </location>
</feature>
<keyword evidence="6 12" id="KW-0472">Membrane</keyword>
<dbReference type="PANTHER" id="PTHR25466:SF14">
    <property type="entry name" value="BUTYROPHILIN SUBFAMILY 2 MEMBER A2-LIKE-RELATED"/>
    <property type="match status" value="1"/>
</dbReference>
<dbReference type="Gene3D" id="2.60.40.10">
    <property type="entry name" value="Immunoglobulins"/>
    <property type="match status" value="2"/>
</dbReference>
<accession>A0A8C6SLU5</accession>
<keyword evidence="9" id="KW-0325">Glycoprotein</keyword>
<name>A0A8C6SLU5_9GOBI</name>
<dbReference type="InterPro" id="IPR036179">
    <property type="entry name" value="Ig-like_dom_sf"/>
</dbReference>
<dbReference type="GO" id="GO:0007166">
    <property type="term" value="P:cell surface receptor signaling pathway"/>
    <property type="evidence" value="ECO:0007669"/>
    <property type="project" value="TreeGrafter"/>
</dbReference>
<keyword evidence="3 12" id="KW-0812">Transmembrane</keyword>
<keyword evidence="4" id="KW-0732">Signal</keyword>
<evidence type="ECO:0000256" key="8">
    <source>
        <dbReference type="ARBA" id="ARBA00023170"/>
    </source>
</evidence>
<evidence type="ECO:0000256" key="7">
    <source>
        <dbReference type="ARBA" id="ARBA00023157"/>
    </source>
</evidence>
<dbReference type="SMART" id="SM00406">
    <property type="entry name" value="IGv"/>
    <property type="match status" value="1"/>
</dbReference>
<evidence type="ECO:0000256" key="5">
    <source>
        <dbReference type="ARBA" id="ARBA00022989"/>
    </source>
</evidence>
<comment type="subcellular location">
    <subcellularLocation>
        <location evidence="1">Cell membrane</location>
        <topology evidence="1">Single-pass type I membrane protein</topology>
    </subcellularLocation>
</comment>
<evidence type="ECO:0000256" key="12">
    <source>
        <dbReference type="SAM" id="Phobius"/>
    </source>
</evidence>
<keyword evidence="5 12" id="KW-1133">Transmembrane helix</keyword>
<proteinExistence type="predicted"/>
<feature type="transmembrane region" description="Helical" evidence="12">
    <location>
        <begin position="12"/>
        <end position="32"/>
    </location>
</feature>